<evidence type="ECO:0000256" key="1">
    <source>
        <dbReference type="SAM" id="Phobius"/>
    </source>
</evidence>
<dbReference type="PANTHER" id="PTHR10492">
    <property type="match status" value="1"/>
</dbReference>
<dbReference type="InterPro" id="IPR012340">
    <property type="entry name" value="NA-bd_OB-fold"/>
</dbReference>
<keyword evidence="1" id="KW-1133">Transmembrane helix</keyword>
<keyword evidence="1" id="KW-0812">Transmembrane</keyword>
<feature type="transmembrane region" description="Helical" evidence="1">
    <location>
        <begin position="86"/>
        <end position="104"/>
    </location>
</feature>
<proteinExistence type="predicted"/>
<gene>
    <name evidence="3" type="ORF">POM88_000728</name>
</gene>
<dbReference type="SUPFAM" id="SSF50249">
    <property type="entry name" value="Nucleic acid-binding proteins"/>
    <property type="match status" value="1"/>
</dbReference>
<dbReference type="EMBL" id="JAUIZM010000001">
    <property type="protein sequence ID" value="KAK1401123.1"/>
    <property type="molecule type" value="Genomic_DNA"/>
</dbReference>
<dbReference type="SUPFAM" id="SSF81665">
    <property type="entry name" value="Calcium ATPase, transmembrane domain M"/>
    <property type="match status" value="1"/>
</dbReference>
<organism evidence="3 4">
    <name type="scientific">Heracleum sosnowskyi</name>
    <dbReference type="NCBI Taxonomy" id="360622"/>
    <lineage>
        <taxon>Eukaryota</taxon>
        <taxon>Viridiplantae</taxon>
        <taxon>Streptophyta</taxon>
        <taxon>Embryophyta</taxon>
        <taxon>Tracheophyta</taxon>
        <taxon>Spermatophyta</taxon>
        <taxon>Magnoliopsida</taxon>
        <taxon>eudicotyledons</taxon>
        <taxon>Gunneridae</taxon>
        <taxon>Pentapetalae</taxon>
        <taxon>asterids</taxon>
        <taxon>campanulids</taxon>
        <taxon>Apiales</taxon>
        <taxon>Apiaceae</taxon>
        <taxon>Apioideae</taxon>
        <taxon>apioid superclade</taxon>
        <taxon>Tordylieae</taxon>
        <taxon>Tordyliinae</taxon>
        <taxon>Heracleum</taxon>
    </lineage>
</organism>
<reference evidence="3" key="1">
    <citation type="submission" date="2023-02" db="EMBL/GenBank/DDBJ databases">
        <title>Genome of toxic invasive species Heracleum sosnowskyi carries increased number of genes despite the absence of recent whole-genome duplications.</title>
        <authorList>
            <person name="Schelkunov M."/>
            <person name="Shtratnikova V."/>
            <person name="Makarenko M."/>
            <person name="Klepikova A."/>
            <person name="Omelchenko D."/>
            <person name="Novikova G."/>
            <person name="Obukhova E."/>
            <person name="Bogdanov V."/>
            <person name="Penin A."/>
            <person name="Logacheva M."/>
        </authorList>
    </citation>
    <scope>NUCLEOTIDE SEQUENCE</scope>
    <source>
        <strain evidence="3">Hsosn_3</strain>
        <tissue evidence="3">Leaf</tissue>
    </source>
</reference>
<evidence type="ECO:0000259" key="2">
    <source>
        <dbReference type="Pfam" id="PF16209"/>
    </source>
</evidence>
<dbReference type="Proteomes" id="UP001237642">
    <property type="component" value="Unassembled WGS sequence"/>
</dbReference>
<sequence length="591" mass="68622">MAEQSKSNRRKGKVKWSKLYTFSCLKPNVDDQQLLGQPGFSRVVFCNKPELHKTKPYKYPNNYISTTKYNVVSFLPKALFEQFRRVANLYFLLAAILSATSLAPFTPTSMIAPLVFFVGLSMIKEAVEDWSRFLQYTYDEIPHHYVWNDSDNIWNMRKRGKQIGRLFYTHHSTRELWYLRLLLTKVCGPTSFQCLRTVNGKVYPNFQEACKAYGLLDDDNEWHQVLQQCSVSGFALQIRQLFVHIMVNCRVSDLRKLWDDHCKDMIDDILMNRCKQLKKPHLLLNEKQLEYYALADGKIMKANDREFEDDICIPAEFCIVDNANSVDDMIESTFPDFTKNYQNPKYLSERAILTPTNNTVAHVNALIVEKIHGETVSYFSNDIAEDFPELSPEYLQSINVAGMPPHELKLKNSRIHAYIAAQLAPKYQQHLKEGQIYILQNFSVKYYNGDQTSHAIRSEKHIYFTQDTNLTKDTDSGLEIEAQSFDLFLLSDVEKLKKDNRFLIDVVGVLEDGPQKISYKKDEVEKHNVKFTITDGRTSVNVTFFNEFGDSFMTAMNQKLEPPIIIIIACAKINEWNDEVCLTNYQRQDFI</sequence>
<dbReference type="AlphaFoldDB" id="A0AAD8JC41"/>
<reference evidence="3" key="2">
    <citation type="submission" date="2023-05" db="EMBL/GenBank/DDBJ databases">
        <authorList>
            <person name="Schelkunov M.I."/>
        </authorList>
    </citation>
    <scope>NUCLEOTIDE SEQUENCE</scope>
    <source>
        <strain evidence="3">Hsosn_3</strain>
        <tissue evidence="3">Leaf</tissue>
    </source>
</reference>
<dbReference type="Gene3D" id="2.40.50.140">
    <property type="entry name" value="Nucleic acid-binding proteins"/>
    <property type="match status" value="2"/>
</dbReference>
<name>A0AAD8JC41_9APIA</name>
<keyword evidence="4" id="KW-1185">Reference proteome</keyword>
<dbReference type="InterPro" id="IPR023298">
    <property type="entry name" value="ATPase_P-typ_TM_dom_sf"/>
</dbReference>
<accession>A0AAD8JC41</accession>
<protein>
    <recommendedName>
        <fullName evidence="2">P-type ATPase N-terminal domain-containing protein</fullName>
    </recommendedName>
</protein>
<feature type="domain" description="P-type ATPase N-terminal" evidence="2">
    <location>
        <begin position="44"/>
        <end position="111"/>
    </location>
</feature>
<dbReference type="PANTHER" id="PTHR10492:SF57">
    <property type="entry name" value="ATP-DEPENDENT DNA HELICASE"/>
    <property type="match status" value="1"/>
</dbReference>
<evidence type="ECO:0000313" key="4">
    <source>
        <dbReference type="Proteomes" id="UP001237642"/>
    </source>
</evidence>
<dbReference type="Pfam" id="PF16209">
    <property type="entry name" value="PhoLip_ATPase_N"/>
    <property type="match status" value="1"/>
</dbReference>
<dbReference type="InterPro" id="IPR032631">
    <property type="entry name" value="P-type_ATPase_N"/>
</dbReference>
<keyword evidence="1" id="KW-0472">Membrane</keyword>
<comment type="caution">
    <text evidence="3">The sequence shown here is derived from an EMBL/GenBank/DDBJ whole genome shotgun (WGS) entry which is preliminary data.</text>
</comment>
<evidence type="ECO:0000313" key="3">
    <source>
        <dbReference type="EMBL" id="KAK1401123.1"/>
    </source>
</evidence>